<dbReference type="InterPro" id="IPR011127">
    <property type="entry name" value="Dala_Dala_lig_N"/>
</dbReference>
<dbReference type="AlphaFoldDB" id="A0A501WUX5"/>
<protein>
    <recommendedName>
        <fullName evidence="6 18">D-alanine--D-alanine ligase</fullName>
        <ecNumber evidence="6 18">6.3.2.4</ecNumber>
    </recommendedName>
    <alternativeName>
        <fullName evidence="18">D-Ala-D-Ala ligase</fullName>
    </alternativeName>
    <alternativeName>
        <fullName evidence="18">D-alanylalanine synthetase</fullName>
    </alternativeName>
</protein>
<evidence type="ECO:0000313" key="23">
    <source>
        <dbReference type="EMBL" id="TPE51974.1"/>
    </source>
</evidence>
<dbReference type="Gene3D" id="3.40.50.20">
    <property type="match status" value="1"/>
</dbReference>
<comment type="cofactor">
    <cofactor evidence="20">
        <name>Mg(2+)</name>
        <dbReference type="ChEBI" id="CHEBI:18420"/>
    </cofactor>
    <cofactor evidence="20">
        <name>Mn(2+)</name>
        <dbReference type="ChEBI" id="CHEBI:29035"/>
    </cofactor>
    <text evidence="20">Binds 2 magnesium or manganese ions per subunit.</text>
</comment>
<dbReference type="SUPFAM" id="SSF52440">
    <property type="entry name" value="PreATP-grasp domain"/>
    <property type="match status" value="1"/>
</dbReference>
<evidence type="ECO:0000256" key="12">
    <source>
        <dbReference type="ARBA" id="ARBA00022842"/>
    </source>
</evidence>
<comment type="pathway">
    <text evidence="4 18">Cell wall biogenesis; peptidoglycan biosynthesis.</text>
</comment>
<evidence type="ECO:0000256" key="4">
    <source>
        <dbReference type="ARBA" id="ARBA00004752"/>
    </source>
</evidence>
<comment type="catalytic activity">
    <reaction evidence="17 18">
        <text>2 D-alanine + ATP = D-alanyl-D-alanine + ADP + phosphate + H(+)</text>
        <dbReference type="Rhea" id="RHEA:11224"/>
        <dbReference type="ChEBI" id="CHEBI:15378"/>
        <dbReference type="ChEBI" id="CHEBI:30616"/>
        <dbReference type="ChEBI" id="CHEBI:43474"/>
        <dbReference type="ChEBI" id="CHEBI:57416"/>
        <dbReference type="ChEBI" id="CHEBI:57822"/>
        <dbReference type="ChEBI" id="CHEBI:456216"/>
        <dbReference type="EC" id="6.3.2.4"/>
    </reaction>
</comment>
<evidence type="ECO:0000256" key="17">
    <source>
        <dbReference type="ARBA" id="ARBA00047614"/>
    </source>
</evidence>
<feature type="active site" evidence="19">
    <location>
        <position position="16"/>
    </location>
</feature>
<keyword evidence="8 18" id="KW-0436">Ligase</keyword>
<dbReference type="FunFam" id="3.30.470.20:FF:000008">
    <property type="entry name" value="D-alanine--D-alanine ligase"/>
    <property type="match status" value="1"/>
</dbReference>
<dbReference type="EMBL" id="VFRR01000013">
    <property type="protein sequence ID" value="TPE51974.1"/>
    <property type="molecule type" value="Genomic_DNA"/>
</dbReference>
<keyword evidence="11 21" id="KW-0067">ATP-binding</keyword>
<dbReference type="UniPathway" id="UPA00219"/>
<evidence type="ECO:0000256" key="19">
    <source>
        <dbReference type="PIRSR" id="PIRSR039102-1"/>
    </source>
</evidence>
<organism evidence="23 24">
    <name type="scientific">Maribrevibacterium harenarium</name>
    <dbReference type="NCBI Taxonomy" id="2589817"/>
    <lineage>
        <taxon>Bacteria</taxon>
        <taxon>Pseudomonadati</taxon>
        <taxon>Pseudomonadota</taxon>
        <taxon>Gammaproteobacteria</taxon>
        <taxon>Oceanospirillales</taxon>
        <taxon>Oceanospirillaceae</taxon>
        <taxon>Maribrevibacterium</taxon>
    </lineage>
</organism>
<feature type="binding site" evidence="20">
    <location>
        <position position="258"/>
    </location>
    <ligand>
        <name>Mg(2+)</name>
        <dbReference type="ChEBI" id="CHEBI:18420"/>
        <label>1</label>
    </ligand>
</feature>
<dbReference type="InterPro" id="IPR016185">
    <property type="entry name" value="PreATP-grasp_dom_sf"/>
</dbReference>
<dbReference type="EC" id="6.3.2.4" evidence="6 18"/>
<dbReference type="InterPro" id="IPR013815">
    <property type="entry name" value="ATP_grasp_subdomain_1"/>
</dbReference>
<comment type="similarity">
    <text evidence="5 18">Belongs to the D-alanine--D-alanine ligase family.</text>
</comment>
<reference evidence="23 24" key="1">
    <citation type="submission" date="2019-06" db="EMBL/GenBank/DDBJ databases">
        <title>A novel bacterium of genus Marinomonas, isolated from coastal sand.</title>
        <authorList>
            <person name="Huang H."/>
            <person name="Mo K."/>
            <person name="Hu Y."/>
        </authorList>
    </citation>
    <scope>NUCLEOTIDE SEQUENCE [LARGE SCALE GENOMIC DNA]</scope>
    <source>
        <strain evidence="23 24">HB171799</strain>
    </source>
</reference>
<dbReference type="GO" id="GO:0046872">
    <property type="term" value="F:metal ion binding"/>
    <property type="evidence" value="ECO:0007669"/>
    <property type="project" value="UniProtKB-KW"/>
</dbReference>
<proteinExistence type="inferred from homology"/>
<dbReference type="PANTHER" id="PTHR23132:SF23">
    <property type="entry name" value="D-ALANINE--D-ALANINE LIGASE B"/>
    <property type="match status" value="1"/>
</dbReference>
<keyword evidence="15 20" id="KW-0464">Manganese</keyword>
<dbReference type="HAMAP" id="MF_00047">
    <property type="entry name" value="Dala_Dala_lig"/>
    <property type="match status" value="1"/>
</dbReference>
<feature type="binding site" evidence="20">
    <location>
        <position position="271"/>
    </location>
    <ligand>
        <name>Mg(2+)</name>
        <dbReference type="ChEBI" id="CHEBI:18420"/>
        <label>1</label>
    </ligand>
</feature>
<dbReference type="PROSITE" id="PS50975">
    <property type="entry name" value="ATP_GRASP"/>
    <property type="match status" value="1"/>
</dbReference>
<dbReference type="InterPro" id="IPR005905">
    <property type="entry name" value="D_ala_D_ala"/>
</dbReference>
<dbReference type="OrthoDB" id="9813261at2"/>
<dbReference type="Gene3D" id="3.30.1490.20">
    <property type="entry name" value="ATP-grasp fold, A domain"/>
    <property type="match status" value="1"/>
</dbReference>
<evidence type="ECO:0000256" key="5">
    <source>
        <dbReference type="ARBA" id="ARBA00010871"/>
    </source>
</evidence>
<dbReference type="GO" id="GO:0008716">
    <property type="term" value="F:D-alanine-D-alanine ligase activity"/>
    <property type="evidence" value="ECO:0007669"/>
    <property type="project" value="UniProtKB-UniRule"/>
</dbReference>
<dbReference type="InterPro" id="IPR011761">
    <property type="entry name" value="ATP-grasp"/>
</dbReference>
<accession>A0A501WUX5</accession>
<dbReference type="InterPro" id="IPR011095">
    <property type="entry name" value="Dala_Dala_lig_C"/>
</dbReference>
<evidence type="ECO:0000256" key="7">
    <source>
        <dbReference type="ARBA" id="ARBA00022490"/>
    </source>
</evidence>
<dbReference type="PANTHER" id="PTHR23132">
    <property type="entry name" value="D-ALANINE--D-ALANINE LIGASE"/>
    <property type="match status" value="1"/>
</dbReference>
<comment type="caution">
    <text evidence="23">The sequence shown here is derived from an EMBL/GenBank/DDBJ whole genome shotgun (WGS) entry which is preliminary data.</text>
</comment>
<evidence type="ECO:0000256" key="6">
    <source>
        <dbReference type="ARBA" id="ARBA00012216"/>
    </source>
</evidence>
<feature type="binding site" evidence="20">
    <location>
        <position position="273"/>
    </location>
    <ligand>
        <name>Mg(2+)</name>
        <dbReference type="ChEBI" id="CHEBI:18420"/>
        <label>2</label>
    </ligand>
</feature>
<evidence type="ECO:0000259" key="22">
    <source>
        <dbReference type="PROSITE" id="PS50975"/>
    </source>
</evidence>
<evidence type="ECO:0000256" key="16">
    <source>
        <dbReference type="ARBA" id="ARBA00023316"/>
    </source>
</evidence>
<dbReference type="Pfam" id="PF01820">
    <property type="entry name" value="Dala_Dala_lig_N"/>
    <property type="match status" value="1"/>
</dbReference>
<dbReference type="GO" id="GO:0005829">
    <property type="term" value="C:cytosol"/>
    <property type="evidence" value="ECO:0007669"/>
    <property type="project" value="TreeGrafter"/>
</dbReference>
<keyword evidence="7 18" id="KW-0963">Cytoplasm</keyword>
<dbReference type="NCBIfam" id="NF002378">
    <property type="entry name" value="PRK01372.1"/>
    <property type="match status" value="1"/>
</dbReference>
<evidence type="ECO:0000256" key="2">
    <source>
        <dbReference type="ARBA" id="ARBA00003921"/>
    </source>
</evidence>
<evidence type="ECO:0000256" key="18">
    <source>
        <dbReference type="HAMAP-Rule" id="MF_00047"/>
    </source>
</evidence>
<dbReference type="GO" id="GO:0005524">
    <property type="term" value="F:ATP binding"/>
    <property type="evidence" value="ECO:0007669"/>
    <property type="project" value="UniProtKB-UniRule"/>
</dbReference>
<dbReference type="InterPro" id="IPR000291">
    <property type="entry name" value="D-Ala_lig_Van_CS"/>
</dbReference>
<keyword evidence="10 21" id="KW-0547">Nucleotide-binding</keyword>
<dbReference type="NCBIfam" id="TIGR01205">
    <property type="entry name" value="D_ala_D_alaTIGR"/>
    <property type="match status" value="1"/>
</dbReference>
<keyword evidence="16 18" id="KW-0961">Cell wall biogenesis/degradation</keyword>
<sequence length="313" mass="34108">MNQVTVAVVYGGRSAERQVSLESGTMVAAALRERGYQVIDVDLYGDQGAENPIQQLSNIQFDVAFIALHGGEGEDGTIQALLTLMGKPFTGSKPLASGFAMDKALTKQFWQGIGIPTPAYLCFEGLVDEALINKTMQYPLIVKPSREGSTIGISKVDGPEQLPAALVMAQRYDSDILVEEYITGKEYTVTVIADEAYAPIRLQPSAEHVLYDYDAKYLANDTQYLIPCGLSNEKEQELKELALAAYRSVGCEGWGRVDVMQSEDGKFWVLEVNTSPGMTSHSLVPMAAKHAGLSYQDLVERLVQDALARSVKG</sequence>
<dbReference type="PIRSF" id="PIRSF039102">
    <property type="entry name" value="Ddl/VanB"/>
    <property type="match status" value="1"/>
</dbReference>
<feature type="binding site" evidence="20">
    <location>
        <position position="271"/>
    </location>
    <ligand>
        <name>Mg(2+)</name>
        <dbReference type="ChEBI" id="CHEBI:18420"/>
        <label>2</label>
    </ligand>
</feature>
<dbReference type="GO" id="GO:0071555">
    <property type="term" value="P:cell wall organization"/>
    <property type="evidence" value="ECO:0007669"/>
    <property type="project" value="UniProtKB-KW"/>
</dbReference>
<dbReference type="RefSeq" id="WP_140588377.1">
    <property type="nucleotide sequence ID" value="NZ_VFRR01000013.1"/>
</dbReference>
<comment type="subcellular location">
    <subcellularLocation>
        <location evidence="3 18">Cytoplasm</location>
    </subcellularLocation>
</comment>
<evidence type="ECO:0000256" key="15">
    <source>
        <dbReference type="ARBA" id="ARBA00023211"/>
    </source>
</evidence>
<comment type="function">
    <text evidence="2 18">Cell wall formation.</text>
</comment>
<comment type="cofactor">
    <cofactor evidence="1">
        <name>Mn(2+)</name>
        <dbReference type="ChEBI" id="CHEBI:29035"/>
    </cofactor>
</comment>
<evidence type="ECO:0000256" key="14">
    <source>
        <dbReference type="ARBA" id="ARBA00022984"/>
    </source>
</evidence>
<keyword evidence="24" id="KW-1185">Reference proteome</keyword>
<name>A0A501WUX5_9GAMM</name>
<dbReference type="Proteomes" id="UP000315901">
    <property type="component" value="Unassembled WGS sequence"/>
</dbReference>
<feature type="active site" evidence="19">
    <location>
        <position position="282"/>
    </location>
</feature>
<dbReference type="Pfam" id="PF07478">
    <property type="entry name" value="Dala_Dala_lig_C"/>
    <property type="match status" value="1"/>
</dbReference>
<evidence type="ECO:0000256" key="20">
    <source>
        <dbReference type="PIRSR" id="PIRSR039102-3"/>
    </source>
</evidence>
<evidence type="ECO:0000256" key="9">
    <source>
        <dbReference type="ARBA" id="ARBA00022723"/>
    </source>
</evidence>
<evidence type="ECO:0000256" key="11">
    <source>
        <dbReference type="ARBA" id="ARBA00022840"/>
    </source>
</evidence>
<evidence type="ECO:0000256" key="3">
    <source>
        <dbReference type="ARBA" id="ARBA00004496"/>
    </source>
</evidence>
<evidence type="ECO:0000256" key="10">
    <source>
        <dbReference type="ARBA" id="ARBA00022741"/>
    </source>
</evidence>
<dbReference type="SUPFAM" id="SSF56059">
    <property type="entry name" value="Glutathione synthetase ATP-binding domain-like"/>
    <property type="match status" value="1"/>
</dbReference>
<evidence type="ECO:0000256" key="21">
    <source>
        <dbReference type="PROSITE-ProRule" id="PRU00409"/>
    </source>
</evidence>
<gene>
    <name evidence="18" type="primary">ddl</name>
    <name evidence="23" type="ORF">FJM67_08355</name>
</gene>
<keyword evidence="13 18" id="KW-0133">Cell shape</keyword>
<dbReference type="PROSITE" id="PS00844">
    <property type="entry name" value="DALA_DALA_LIGASE_2"/>
    <property type="match status" value="1"/>
</dbReference>
<keyword evidence="12 20" id="KW-0460">Magnesium</keyword>
<keyword evidence="14 18" id="KW-0573">Peptidoglycan synthesis</keyword>
<dbReference type="Gene3D" id="3.30.470.20">
    <property type="entry name" value="ATP-grasp fold, B domain"/>
    <property type="match status" value="1"/>
</dbReference>
<evidence type="ECO:0000256" key="1">
    <source>
        <dbReference type="ARBA" id="ARBA00001936"/>
    </source>
</evidence>
<evidence type="ECO:0000256" key="8">
    <source>
        <dbReference type="ARBA" id="ARBA00022598"/>
    </source>
</evidence>
<dbReference type="GO" id="GO:0009252">
    <property type="term" value="P:peptidoglycan biosynthetic process"/>
    <property type="evidence" value="ECO:0007669"/>
    <property type="project" value="UniProtKB-UniRule"/>
</dbReference>
<feature type="domain" description="ATP-grasp" evidence="22">
    <location>
        <begin position="107"/>
        <end position="304"/>
    </location>
</feature>
<evidence type="ECO:0000313" key="24">
    <source>
        <dbReference type="Proteomes" id="UP000315901"/>
    </source>
</evidence>
<evidence type="ECO:0000256" key="13">
    <source>
        <dbReference type="ARBA" id="ARBA00022960"/>
    </source>
</evidence>
<dbReference type="GO" id="GO:0008360">
    <property type="term" value="P:regulation of cell shape"/>
    <property type="evidence" value="ECO:0007669"/>
    <property type="project" value="UniProtKB-KW"/>
</dbReference>
<keyword evidence="9 20" id="KW-0479">Metal-binding</keyword>
<feature type="active site" evidence="19">
    <location>
        <position position="149"/>
    </location>
</feature>
<dbReference type="PROSITE" id="PS00843">
    <property type="entry name" value="DALA_DALA_LIGASE_1"/>
    <property type="match status" value="1"/>
</dbReference>